<dbReference type="EMBL" id="JAULSV010000004">
    <property type="protein sequence ID" value="KAK0646237.1"/>
    <property type="molecule type" value="Genomic_DNA"/>
</dbReference>
<gene>
    <name evidence="2" type="ORF">B0T16DRAFT_458181</name>
</gene>
<comment type="caution">
    <text evidence="2">The sequence shown here is derived from an EMBL/GenBank/DDBJ whole genome shotgun (WGS) entry which is preliminary data.</text>
</comment>
<keyword evidence="3" id="KW-1185">Reference proteome</keyword>
<dbReference type="AlphaFoldDB" id="A0AA40CPV2"/>
<feature type="region of interest" description="Disordered" evidence="1">
    <location>
        <begin position="279"/>
        <end position="362"/>
    </location>
</feature>
<dbReference type="InterPro" id="IPR036465">
    <property type="entry name" value="vWFA_dom_sf"/>
</dbReference>
<reference evidence="2" key="1">
    <citation type="submission" date="2023-06" db="EMBL/GenBank/DDBJ databases">
        <title>Genome-scale phylogeny and comparative genomics of the fungal order Sordariales.</title>
        <authorList>
            <consortium name="Lawrence Berkeley National Laboratory"/>
            <person name="Hensen N."/>
            <person name="Bonometti L."/>
            <person name="Westerberg I."/>
            <person name="Brannstrom I.O."/>
            <person name="Guillou S."/>
            <person name="Cros-Aarteil S."/>
            <person name="Calhoun S."/>
            <person name="Haridas S."/>
            <person name="Kuo A."/>
            <person name="Mondo S."/>
            <person name="Pangilinan J."/>
            <person name="Riley R."/>
            <person name="Labutti K."/>
            <person name="Andreopoulos B."/>
            <person name="Lipzen A."/>
            <person name="Chen C."/>
            <person name="Yanf M."/>
            <person name="Daum C."/>
            <person name="Ng V."/>
            <person name="Clum A."/>
            <person name="Steindorff A."/>
            <person name="Ohm R."/>
            <person name="Martin F."/>
            <person name="Silar P."/>
            <person name="Natvig D."/>
            <person name="Lalanne C."/>
            <person name="Gautier V."/>
            <person name="Ament-Velasquez S.L."/>
            <person name="Kruys A."/>
            <person name="Hutchinson M.I."/>
            <person name="Powell A.J."/>
            <person name="Barry K."/>
            <person name="Miller A.N."/>
            <person name="Grigoriev I.V."/>
            <person name="Debuchy R."/>
            <person name="Gladieux P."/>
            <person name="Thoren M.H."/>
            <person name="Johannesson H."/>
        </authorList>
    </citation>
    <scope>NUCLEOTIDE SEQUENCE</scope>
    <source>
        <strain evidence="2">SMH2532-1</strain>
    </source>
</reference>
<evidence type="ECO:0000256" key="1">
    <source>
        <dbReference type="SAM" id="MobiDB-lite"/>
    </source>
</evidence>
<feature type="compositionally biased region" description="Polar residues" evidence="1">
    <location>
        <begin position="315"/>
        <end position="324"/>
    </location>
</feature>
<protein>
    <submittedName>
        <fullName evidence="2">Uncharacterized protein</fullName>
    </submittedName>
</protein>
<proteinExistence type="predicted"/>
<accession>A0AA40CPV2</accession>
<feature type="compositionally biased region" description="Polar residues" evidence="1">
    <location>
        <begin position="281"/>
        <end position="306"/>
    </location>
</feature>
<feature type="compositionally biased region" description="Basic and acidic residues" evidence="1">
    <location>
        <begin position="327"/>
        <end position="337"/>
    </location>
</feature>
<name>A0AA40CPV2_9PEZI</name>
<evidence type="ECO:0000313" key="2">
    <source>
        <dbReference type="EMBL" id="KAK0646237.1"/>
    </source>
</evidence>
<dbReference type="SUPFAM" id="SSF53300">
    <property type="entry name" value="vWA-like"/>
    <property type="match status" value="1"/>
</dbReference>
<organism evidence="2 3">
    <name type="scientific">Cercophora newfieldiana</name>
    <dbReference type="NCBI Taxonomy" id="92897"/>
    <lineage>
        <taxon>Eukaryota</taxon>
        <taxon>Fungi</taxon>
        <taxon>Dikarya</taxon>
        <taxon>Ascomycota</taxon>
        <taxon>Pezizomycotina</taxon>
        <taxon>Sordariomycetes</taxon>
        <taxon>Sordariomycetidae</taxon>
        <taxon>Sordariales</taxon>
        <taxon>Lasiosphaeriaceae</taxon>
        <taxon>Cercophora</taxon>
    </lineage>
</organism>
<dbReference type="Proteomes" id="UP001174936">
    <property type="component" value="Unassembled WGS sequence"/>
</dbReference>
<evidence type="ECO:0000313" key="3">
    <source>
        <dbReference type="Proteomes" id="UP001174936"/>
    </source>
</evidence>
<sequence>MPVPDETGASAAFRESRISIAIDVSGSTYGATLEAEKLAARSVCSLIPPSLHDNITILPWSDDAYPPEPLSRLATIRSSGGTNPNVLVLDSDCRFALQSSEFWFLMTDGLIDDGLVRQFARNLTDYSIHGKGCVISVFGQRLRKPSDCNITVGLSVFAVSPNVAFLYTDVDSNTTYVLSTKGCFSTLLPPGEHNPRLDYDTTWDDLPRVSYENFARNIRVNIPALLDQEDIDEDLMQKIMLNEDNMKTIAITAALKGNAPKLDRWLDNVKTKIEDIETRQSSDTLESQLMKDTTTRLSQSESSQPPRQVIPTRRLSASINSMRKSSVRMDDEREHQRRVSSYSYSHLYEEDSEDSGTDENGVHEIARERLTKAEKGDYDKLNLAVPGFRRPTQRSEFFSSTCPMCSTSGRVLTLVLRDPSPSATTKDLPLPGSLSKLVYPLTMGNYAETDIITNTIACDVCAAGISKNGTNASGDRVAAVLPLVSYDKNQDAWLQTVALATGKRFSRSDLALVFLGILYTKIERLVPDPSKLADLQDALRWECNIIQTEVVLHADSISGIKRFGAGVIQEVLLRNYRDSLDAGKVPLLLSYPLDGFVAANAAISHTRYKQVLTQAKRKQIVFLRLLFHLLESYHRYREEQGDLQLHAAKTLVLLIDDPSGPRSLFRWDSMRQLSVHFKNLHQFRGHLRATVTLNKYRLSLQVSDLLDTPLLDAKTLAGFRRLGPLFSWIESEAGNGIAVFVHYMMRLDVGSSPEAQFQKLRERPEVSQAIADPGALSARNVEELIGPLPPLE</sequence>